<feature type="region of interest" description="Disordered" evidence="1">
    <location>
        <begin position="117"/>
        <end position="203"/>
    </location>
</feature>
<dbReference type="Proteomes" id="UP000192940">
    <property type="component" value="Chromosome I"/>
</dbReference>
<dbReference type="RefSeq" id="WP_208915362.1">
    <property type="nucleotide sequence ID" value="NZ_LT840184.1"/>
</dbReference>
<organism evidence="3 4">
    <name type="scientific">Paenibacillus uliginis N3/975</name>
    <dbReference type="NCBI Taxonomy" id="1313296"/>
    <lineage>
        <taxon>Bacteria</taxon>
        <taxon>Bacillati</taxon>
        <taxon>Bacillota</taxon>
        <taxon>Bacilli</taxon>
        <taxon>Bacillales</taxon>
        <taxon>Paenibacillaceae</taxon>
        <taxon>Paenibacillus</taxon>
    </lineage>
</organism>
<feature type="signal peptide" evidence="2">
    <location>
        <begin position="1"/>
        <end position="23"/>
    </location>
</feature>
<feature type="compositionally biased region" description="Polar residues" evidence="1">
    <location>
        <begin position="118"/>
        <end position="138"/>
    </location>
</feature>
<dbReference type="STRING" id="1313296.SAMN05661091_4637"/>
<dbReference type="InterPro" id="IPR019076">
    <property type="entry name" value="Spore_lipoprot_YhcN/YlaJ-like"/>
</dbReference>
<evidence type="ECO:0008006" key="5">
    <source>
        <dbReference type="Google" id="ProtNLM"/>
    </source>
</evidence>
<feature type="compositionally biased region" description="Polar residues" evidence="1">
    <location>
        <begin position="160"/>
        <end position="173"/>
    </location>
</feature>
<dbReference type="AlphaFoldDB" id="A0A1X7HNK4"/>
<keyword evidence="2" id="KW-0732">Signal</keyword>
<evidence type="ECO:0000256" key="1">
    <source>
        <dbReference type="SAM" id="MobiDB-lite"/>
    </source>
</evidence>
<dbReference type="PROSITE" id="PS51257">
    <property type="entry name" value="PROKAR_LIPOPROTEIN"/>
    <property type="match status" value="1"/>
</dbReference>
<dbReference type="EMBL" id="LT840184">
    <property type="protein sequence ID" value="SMF89408.1"/>
    <property type="molecule type" value="Genomic_DNA"/>
</dbReference>
<keyword evidence="4" id="KW-1185">Reference proteome</keyword>
<sequence length="353" mass="37197">MIKSKALSLTLSAAMIVSIAGLAGCGTPAGNTTRTNNITTKNTGRTGVNMFGTNNTRTNNLGTNNYNGTQHDLTNLKYSPTLSSKVSKVKGVRDAHVFVANNKAYVALSLDNQHRTDGNMTGMSTGRTGPMSTYGTTRNRNDGAYGTTGSGSMGLLRGLTNPTRTYPSRTNPSAMHPSGTNSTGTLDNNTGLGRTTGNGTFGVRGYNTMGPNRTGLMGTNGTDGTTGRYGMMNDTTGNGGMMNGNSVPKDVRESVSSKVRKTVPSCDQVYVSADSDFYNQSTGYAGNNVDGNRNGNGNGNGYVGNVAEATGDITRDIGAYINRIFPLNVNNRNGNMFNNNNDGLFDNNNRTNR</sequence>
<accession>A0A1X7HNK4</accession>
<reference evidence="3 4" key="1">
    <citation type="submission" date="2017-04" db="EMBL/GenBank/DDBJ databases">
        <authorList>
            <person name="Afonso C.L."/>
            <person name="Miller P.J."/>
            <person name="Scott M.A."/>
            <person name="Spackman E."/>
            <person name="Goraichik I."/>
            <person name="Dimitrov K.M."/>
            <person name="Suarez D.L."/>
            <person name="Swayne D.E."/>
        </authorList>
    </citation>
    <scope>NUCLEOTIDE SEQUENCE [LARGE SCALE GENOMIC DNA]</scope>
    <source>
        <strain evidence="3 4">N3/975</strain>
    </source>
</reference>
<evidence type="ECO:0000313" key="3">
    <source>
        <dbReference type="EMBL" id="SMF89408.1"/>
    </source>
</evidence>
<evidence type="ECO:0000256" key="2">
    <source>
        <dbReference type="SAM" id="SignalP"/>
    </source>
</evidence>
<evidence type="ECO:0000313" key="4">
    <source>
        <dbReference type="Proteomes" id="UP000192940"/>
    </source>
</evidence>
<name>A0A1X7HNK4_9BACL</name>
<gene>
    <name evidence="3" type="ORF">SAMN05661091_4637</name>
</gene>
<dbReference type="Pfam" id="PF09580">
    <property type="entry name" value="Spore_YhcN_YlaJ"/>
    <property type="match status" value="1"/>
</dbReference>
<proteinExistence type="predicted"/>
<feature type="chain" id="PRO_5038375864" description="Sporulation lipoprotein YhcN/YlaJ (Spore_YhcN_YlaJ)" evidence="2">
    <location>
        <begin position="24"/>
        <end position="353"/>
    </location>
</feature>
<protein>
    <recommendedName>
        <fullName evidence="5">Sporulation lipoprotein YhcN/YlaJ (Spore_YhcN_YlaJ)</fullName>
    </recommendedName>
</protein>
<feature type="compositionally biased region" description="Low complexity" evidence="1">
    <location>
        <begin position="179"/>
        <end position="193"/>
    </location>
</feature>